<dbReference type="Pfam" id="PF13637">
    <property type="entry name" value="Ank_4"/>
    <property type="match status" value="1"/>
</dbReference>
<keyword evidence="3" id="KW-1185">Reference proteome</keyword>
<dbReference type="RefSeq" id="XP_068360542.1">
    <property type="nucleotide sequence ID" value="XM_068503746.1"/>
</dbReference>
<organism evidence="2 3">
    <name type="scientific">Tritrichomonas foetus</name>
    <dbReference type="NCBI Taxonomy" id="1144522"/>
    <lineage>
        <taxon>Eukaryota</taxon>
        <taxon>Metamonada</taxon>
        <taxon>Parabasalia</taxon>
        <taxon>Tritrichomonadida</taxon>
        <taxon>Tritrichomonadidae</taxon>
        <taxon>Tritrichomonas</taxon>
    </lineage>
</organism>
<evidence type="ECO:0000313" key="3">
    <source>
        <dbReference type="Proteomes" id="UP000179807"/>
    </source>
</evidence>
<name>A0A1J4KCN0_9EUKA</name>
<comment type="caution">
    <text evidence="2">The sequence shown here is derived from an EMBL/GenBank/DDBJ whole genome shotgun (WGS) entry which is preliminary data.</text>
</comment>
<proteinExistence type="predicted"/>
<accession>A0A1J4KCN0</accession>
<dbReference type="Proteomes" id="UP000179807">
    <property type="component" value="Unassembled WGS sequence"/>
</dbReference>
<sequence>MKPNFLGKINLGGRQKSNFNDQEKKRLIDVISRNEFELLLSFPNLSQYINISSFYISSHKFNDLGLSNARYLNHLPLHQLPLLHIAAIFDSLECFFILVENFGADISIRSANSYLPIHYSALFGSKEVLLYILTKSPDQANYEISFSFFHFEFFSIFYKFGLLFISLFTII</sequence>
<keyword evidence="1" id="KW-1133">Transmembrane helix</keyword>
<dbReference type="GeneID" id="94838450"/>
<reference evidence="2" key="1">
    <citation type="submission" date="2016-10" db="EMBL/GenBank/DDBJ databases">
        <authorList>
            <person name="Benchimol M."/>
            <person name="Almeida L.G."/>
            <person name="Vasconcelos A.T."/>
            <person name="Perreira-Neves A."/>
            <person name="Rosa I.A."/>
            <person name="Tasca T."/>
            <person name="Bogo M.R."/>
            <person name="de Souza W."/>
        </authorList>
    </citation>
    <scope>NUCLEOTIDE SEQUENCE [LARGE SCALE GENOMIC DNA]</scope>
    <source>
        <strain evidence="2">K</strain>
    </source>
</reference>
<dbReference type="AlphaFoldDB" id="A0A1J4KCN0"/>
<dbReference type="Gene3D" id="1.25.40.20">
    <property type="entry name" value="Ankyrin repeat-containing domain"/>
    <property type="match status" value="1"/>
</dbReference>
<feature type="transmembrane region" description="Helical" evidence="1">
    <location>
        <begin position="153"/>
        <end position="170"/>
    </location>
</feature>
<keyword evidence="1" id="KW-0472">Membrane</keyword>
<evidence type="ECO:0000313" key="2">
    <source>
        <dbReference type="EMBL" id="OHT07406.1"/>
    </source>
</evidence>
<dbReference type="InterPro" id="IPR002110">
    <property type="entry name" value="Ankyrin_rpt"/>
</dbReference>
<gene>
    <name evidence="2" type="ORF">TRFO_24426</name>
</gene>
<dbReference type="InterPro" id="IPR036770">
    <property type="entry name" value="Ankyrin_rpt-contain_sf"/>
</dbReference>
<dbReference type="VEuPathDB" id="TrichDB:TRFO_24426"/>
<keyword evidence="1" id="KW-0812">Transmembrane</keyword>
<dbReference type="SMART" id="SM00248">
    <property type="entry name" value="ANK"/>
    <property type="match status" value="2"/>
</dbReference>
<protein>
    <submittedName>
        <fullName evidence="2">Uncharacterized protein</fullName>
    </submittedName>
</protein>
<evidence type="ECO:0000256" key="1">
    <source>
        <dbReference type="SAM" id="Phobius"/>
    </source>
</evidence>
<dbReference type="SUPFAM" id="SSF48403">
    <property type="entry name" value="Ankyrin repeat"/>
    <property type="match status" value="1"/>
</dbReference>
<dbReference type="EMBL" id="MLAK01000698">
    <property type="protein sequence ID" value="OHT07406.1"/>
    <property type="molecule type" value="Genomic_DNA"/>
</dbReference>